<keyword evidence="3" id="KW-1185">Reference proteome</keyword>
<reference evidence="2" key="1">
    <citation type="submission" date="2023-04" db="EMBL/GenBank/DDBJ databases">
        <title>Chromosome-level genome of Chaenocephalus aceratus.</title>
        <authorList>
            <person name="Park H."/>
        </authorList>
    </citation>
    <scope>NUCLEOTIDE SEQUENCE</scope>
    <source>
        <strain evidence="2">DE</strain>
        <tissue evidence="2">Muscle</tissue>
    </source>
</reference>
<proteinExistence type="predicted"/>
<dbReference type="Pfam" id="PF05142">
    <property type="entry name" value="DUF702"/>
    <property type="match status" value="1"/>
</dbReference>
<dbReference type="EMBL" id="JASDAP010000027">
    <property type="protein sequence ID" value="KAK1877197.1"/>
    <property type="molecule type" value="Genomic_DNA"/>
</dbReference>
<protein>
    <submittedName>
        <fullName evidence="2">tRNA-dihydrouridine(16/17) synthase [NAD(P)(+)]-like</fullName>
    </submittedName>
</protein>
<feature type="region of interest" description="Disordered" evidence="1">
    <location>
        <begin position="75"/>
        <end position="99"/>
    </location>
</feature>
<comment type="caution">
    <text evidence="2">The sequence shown here is derived from an EMBL/GenBank/DDBJ whole genome shotgun (WGS) entry which is preliminary data.</text>
</comment>
<dbReference type="AlphaFoldDB" id="A0AAD9B4I5"/>
<gene>
    <name evidence="2" type="ORF">KUDE01_002512</name>
</gene>
<name>A0AAD9B4I5_DISEL</name>
<evidence type="ECO:0000313" key="3">
    <source>
        <dbReference type="Proteomes" id="UP001228049"/>
    </source>
</evidence>
<sequence length="273" mass="31233">MAKMKTVEGLADVSKQLKLRCQEEIANGKGAEEKKSSLPFPHWICQPYIRPEPVPYGNKRGPEVMKAMCQKRALEDSDGTADQLSKNKQKKKSRNPNKNFCVEQKPKYVKCEQCGNPKGNKCVFNLCRACCKKKAYKEVADCPSHGLRFKTKAEKQKAEENGKVNGEERKEETREETRRRRGRDEGGDKGRKEEWQRHRKRDQLFSSASHKASGSATLNKTLYLYISMCTLSGHMSDPLLRLSQIRSYISMSKRLTNIWSHQSPDVLHSKALL</sequence>
<dbReference type="Proteomes" id="UP001228049">
    <property type="component" value="Unassembled WGS sequence"/>
</dbReference>
<feature type="compositionally biased region" description="Basic and acidic residues" evidence="1">
    <location>
        <begin position="151"/>
        <end position="196"/>
    </location>
</feature>
<evidence type="ECO:0000256" key="1">
    <source>
        <dbReference type="SAM" id="MobiDB-lite"/>
    </source>
</evidence>
<feature type="region of interest" description="Disordered" evidence="1">
    <location>
        <begin position="151"/>
        <end position="210"/>
    </location>
</feature>
<accession>A0AAD9B4I5</accession>
<evidence type="ECO:0000313" key="2">
    <source>
        <dbReference type="EMBL" id="KAK1877197.1"/>
    </source>
</evidence>
<organism evidence="2 3">
    <name type="scientific">Dissostichus eleginoides</name>
    <name type="common">Patagonian toothfish</name>
    <name type="synonym">Dissostichus amissus</name>
    <dbReference type="NCBI Taxonomy" id="100907"/>
    <lineage>
        <taxon>Eukaryota</taxon>
        <taxon>Metazoa</taxon>
        <taxon>Chordata</taxon>
        <taxon>Craniata</taxon>
        <taxon>Vertebrata</taxon>
        <taxon>Euteleostomi</taxon>
        <taxon>Actinopterygii</taxon>
        <taxon>Neopterygii</taxon>
        <taxon>Teleostei</taxon>
        <taxon>Neoteleostei</taxon>
        <taxon>Acanthomorphata</taxon>
        <taxon>Eupercaria</taxon>
        <taxon>Perciformes</taxon>
        <taxon>Notothenioidei</taxon>
        <taxon>Nototheniidae</taxon>
        <taxon>Dissostichus</taxon>
    </lineage>
</organism>